<reference evidence="2" key="2">
    <citation type="journal article" date="2020" name="Nat. Commun.">
        <title>Large-scale genome sequencing of mycorrhizal fungi provides insights into the early evolution of symbiotic traits.</title>
        <authorList>
            <person name="Miyauchi S."/>
            <person name="Kiss E."/>
            <person name="Kuo A."/>
            <person name="Drula E."/>
            <person name="Kohler A."/>
            <person name="Sanchez-Garcia M."/>
            <person name="Morin E."/>
            <person name="Andreopoulos B."/>
            <person name="Barry K.W."/>
            <person name="Bonito G."/>
            <person name="Buee M."/>
            <person name="Carver A."/>
            <person name="Chen C."/>
            <person name="Cichocki N."/>
            <person name="Clum A."/>
            <person name="Culley D."/>
            <person name="Crous P.W."/>
            <person name="Fauchery L."/>
            <person name="Girlanda M."/>
            <person name="Hayes R.D."/>
            <person name="Keri Z."/>
            <person name="LaButti K."/>
            <person name="Lipzen A."/>
            <person name="Lombard V."/>
            <person name="Magnuson J."/>
            <person name="Maillard F."/>
            <person name="Murat C."/>
            <person name="Nolan M."/>
            <person name="Ohm R.A."/>
            <person name="Pangilinan J."/>
            <person name="Pereira M.F."/>
            <person name="Perotto S."/>
            <person name="Peter M."/>
            <person name="Pfister S."/>
            <person name="Riley R."/>
            <person name="Sitrit Y."/>
            <person name="Stielow J.B."/>
            <person name="Szollosi G."/>
            <person name="Zifcakova L."/>
            <person name="Stursova M."/>
            <person name="Spatafora J.W."/>
            <person name="Tedersoo L."/>
            <person name="Vaario L.M."/>
            <person name="Yamada A."/>
            <person name="Yan M."/>
            <person name="Wang P."/>
            <person name="Xu J."/>
            <person name="Bruns T."/>
            <person name="Baldrian P."/>
            <person name="Vilgalys R."/>
            <person name="Dunand C."/>
            <person name="Henrissat B."/>
            <person name="Grigoriev I.V."/>
            <person name="Hibbett D."/>
            <person name="Nagy L.G."/>
            <person name="Martin F.M."/>
        </authorList>
    </citation>
    <scope>NUCLEOTIDE SEQUENCE</scope>
    <source>
        <strain evidence="2">Prilba</strain>
    </source>
</reference>
<dbReference type="EMBL" id="WHVB01000035">
    <property type="protein sequence ID" value="KAF8467561.1"/>
    <property type="molecule type" value="Genomic_DNA"/>
</dbReference>
<organism evidence="2 3">
    <name type="scientific">Russula ochroleuca</name>
    <dbReference type="NCBI Taxonomy" id="152965"/>
    <lineage>
        <taxon>Eukaryota</taxon>
        <taxon>Fungi</taxon>
        <taxon>Dikarya</taxon>
        <taxon>Basidiomycota</taxon>
        <taxon>Agaricomycotina</taxon>
        <taxon>Agaricomycetes</taxon>
        <taxon>Russulales</taxon>
        <taxon>Russulaceae</taxon>
        <taxon>Russula</taxon>
    </lineage>
</organism>
<keyword evidence="3" id="KW-1185">Reference proteome</keyword>
<evidence type="ECO:0000313" key="3">
    <source>
        <dbReference type="Proteomes" id="UP000759537"/>
    </source>
</evidence>
<feature type="compositionally biased region" description="Low complexity" evidence="1">
    <location>
        <begin position="17"/>
        <end position="28"/>
    </location>
</feature>
<comment type="caution">
    <text evidence="2">The sequence shown here is derived from an EMBL/GenBank/DDBJ whole genome shotgun (WGS) entry which is preliminary data.</text>
</comment>
<dbReference type="AlphaFoldDB" id="A0A9P5MQ72"/>
<proteinExistence type="predicted"/>
<evidence type="ECO:0000256" key="1">
    <source>
        <dbReference type="SAM" id="MobiDB-lite"/>
    </source>
</evidence>
<reference evidence="2" key="1">
    <citation type="submission" date="2019-10" db="EMBL/GenBank/DDBJ databases">
        <authorList>
            <consortium name="DOE Joint Genome Institute"/>
            <person name="Kuo A."/>
            <person name="Miyauchi S."/>
            <person name="Kiss E."/>
            <person name="Drula E."/>
            <person name="Kohler A."/>
            <person name="Sanchez-Garcia M."/>
            <person name="Andreopoulos B."/>
            <person name="Barry K.W."/>
            <person name="Bonito G."/>
            <person name="Buee M."/>
            <person name="Carver A."/>
            <person name="Chen C."/>
            <person name="Cichocki N."/>
            <person name="Clum A."/>
            <person name="Culley D."/>
            <person name="Crous P.W."/>
            <person name="Fauchery L."/>
            <person name="Girlanda M."/>
            <person name="Hayes R."/>
            <person name="Keri Z."/>
            <person name="LaButti K."/>
            <person name="Lipzen A."/>
            <person name="Lombard V."/>
            <person name="Magnuson J."/>
            <person name="Maillard F."/>
            <person name="Morin E."/>
            <person name="Murat C."/>
            <person name="Nolan M."/>
            <person name="Ohm R."/>
            <person name="Pangilinan J."/>
            <person name="Pereira M."/>
            <person name="Perotto S."/>
            <person name="Peter M."/>
            <person name="Riley R."/>
            <person name="Sitrit Y."/>
            <person name="Stielow B."/>
            <person name="Szollosi G."/>
            <person name="Zifcakova L."/>
            <person name="Stursova M."/>
            <person name="Spatafora J.W."/>
            <person name="Tedersoo L."/>
            <person name="Vaario L.-M."/>
            <person name="Yamada A."/>
            <person name="Yan M."/>
            <person name="Wang P."/>
            <person name="Xu J."/>
            <person name="Bruns T."/>
            <person name="Baldrian P."/>
            <person name="Vilgalys R."/>
            <person name="Henrissat B."/>
            <person name="Grigoriev I.V."/>
            <person name="Hibbett D."/>
            <person name="Nagy L.G."/>
            <person name="Martin F.M."/>
        </authorList>
    </citation>
    <scope>NUCLEOTIDE SEQUENCE</scope>
    <source>
        <strain evidence="2">Prilba</strain>
    </source>
</reference>
<gene>
    <name evidence="2" type="ORF">DFH94DRAFT_292368</name>
</gene>
<accession>A0A9P5MQ72</accession>
<dbReference type="OrthoDB" id="3252135at2759"/>
<protein>
    <submittedName>
        <fullName evidence="2">Uncharacterized protein</fullName>
    </submittedName>
</protein>
<feature type="region of interest" description="Disordered" evidence="1">
    <location>
        <begin position="1"/>
        <end position="35"/>
    </location>
</feature>
<dbReference type="Proteomes" id="UP000759537">
    <property type="component" value="Unassembled WGS sequence"/>
</dbReference>
<name>A0A9P5MQ72_9AGAM</name>
<evidence type="ECO:0000313" key="2">
    <source>
        <dbReference type="EMBL" id="KAF8467561.1"/>
    </source>
</evidence>
<sequence>MNSLLAHPYAQHRRSRSVSSLSPPARSPHGSAVDSEKKLGLWHPSMGPHQGSVTAFVSVMGPPSDKLDVSPPAMPIHGYPYVKHSSGITVILSGHRAGTSLPLYPSGSLISGVVVLSKVESITSLDVKLEGIISVREIQGGGRSNITFLSDQLITWNTATSRLPDEFAFRYLLPTFSRDGRLLPPTLDSRLTGIPGFRVSVKWTISVTATRALSNPLSFFRRTARLSVPIGYVPRTRPPSRGPFPMSPSRILPSPTATLFTDLVPPRREGTPPIQTQIYLPHSQITPLTKAIPFRIVLSAPDAYLEPFLTASSPRSFLQLGGAKTPPEDSTDGPVSVRLVRRIGADPRETGVVVVGELATSSTRGGCLLGEGLLSPAETGRGIVSWWGEVHVRPGRVSTGGFDVDGLVVQDDLVLMLNVPGIHTHAFPFRQVVPIRLTTDLPGTIEAVPVTIV</sequence>